<accession>A0A2C9VDZ7</accession>
<sequence length="65" mass="7533">MQQQVKQHCFSHYQNTILIDCFFSNNNNISQSSRSTKCKYYVSVSNSQQKSNPQSVSQTFHAINK</sequence>
<dbReference type="EMBL" id="CM004394">
    <property type="protein sequence ID" value="OAY43384.1"/>
    <property type="molecule type" value="Genomic_DNA"/>
</dbReference>
<protein>
    <submittedName>
        <fullName evidence="1">Uncharacterized protein</fullName>
    </submittedName>
</protein>
<name>A0A2C9VDZ7_MANES</name>
<gene>
    <name evidence="1" type="ORF">MANES_08G066000</name>
</gene>
<reference evidence="1" key="1">
    <citation type="submission" date="2016-02" db="EMBL/GenBank/DDBJ databases">
        <title>WGS assembly of Manihot esculenta.</title>
        <authorList>
            <person name="Bredeson J.V."/>
            <person name="Prochnik S.E."/>
            <person name="Lyons J.B."/>
            <person name="Schmutz J."/>
            <person name="Grimwood J."/>
            <person name="Vrebalov J."/>
            <person name="Bart R.S."/>
            <person name="Amuge T."/>
            <person name="Ferguson M.E."/>
            <person name="Green R."/>
            <person name="Putnam N."/>
            <person name="Stites J."/>
            <person name="Rounsley S."/>
            <person name="Rokhsar D.S."/>
        </authorList>
    </citation>
    <scope>NUCLEOTIDE SEQUENCE [LARGE SCALE GENOMIC DNA]</scope>
    <source>
        <tissue evidence="1">Leaf</tissue>
    </source>
</reference>
<organism evidence="1">
    <name type="scientific">Manihot esculenta</name>
    <name type="common">Cassava</name>
    <name type="synonym">Jatropha manihot</name>
    <dbReference type="NCBI Taxonomy" id="3983"/>
    <lineage>
        <taxon>Eukaryota</taxon>
        <taxon>Viridiplantae</taxon>
        <taxon>Streptophyta</taxon>
        <taxon>Embryophyta</taxon>
        <taxon>Tracheophyta</taxon>
        <taxon>Spermatophyta</taxon>
        <taxon>Magnoliopsida</taxon>
        <taxon>eudicotyledons</taxon>
        <taxon>Gunneridae</taxon>
        <taxon>Pentapetalae</taxon>
        <taxon>rosids</taxon>
        <taxon>fabids</taxon>
        <taxon>Malpighiales</taxon>
        <taxon>Euphorbiaceae</taxon>
        <taxon>Crotonoideae</taxon>
        <taxon>Manihoteae</taxon>
        <taxon>Manihot</taxon>
    </lineage>
</organism>
<dbReference type="AlphaFoldDB" id="A0A2C9VDZ7"/>
<evidence type="ECO:0000313" key="1">
    <source>
        <dbReference type="EMBL" id="OAY43384.1"/>
    </source>
</evidence>
<proteinExistence type="predicted"/>